<accession>A0A9P6AHK2</accession>
<reference evidence="1" key="1">
    <citation type="journal article" date="2020" name="Nat. Commun.">
        <title>Large-scale genome sequencing of mycorrhizal fungi provides insights into the early evolution of symbiotic traits.</title>
        <authorList>
            <person name="Miyauchi S."/>
            <person name="Kiss E."/>
            <person name="Kuo A."/>
            <person name="Drula E."/>
            <person name="Kohler A."/>
            <person name="Sanchez-Garcia M."/>
            <person name="Morin E."/>
            <person name="Andreopoulos B."/>
            <person name="Barry K.W."/>
            <person name="Bonito G."/>
            <person name="Buee M."/>
            <person name="Carver A."/>
            <person name="Chen C."/>
            <person name="Cichocki N."/>
            <person name="Clum A."/>
            <person name="Culley D."/>
            <person name="Crous P.W."/>
            <person name="Fauchery L."/>
            <person name="Girlanda M."/>
            <person name="Hayes R.D."/>
            <person name="Keri Z."/>
            <person name="LaButti K."/>
            <person name="Lipzen A."/>
            <person name="Lombard V."/>
            <person name="Magnuson J."/>
            <person name="Maillard F."/>
            <person name="Murat C."/>
            <person name="Nolan M."/>
            <person name="Ohm R.A."/>
            <person name="Pangilinan J."/>
            <person name="Pereira M.F."/>
            <person name="Perotto S."/>
            <person name="Peter M."/>
            <person name="Pfister S."/>
            <person name="Riley R."/>
            <person name="Sitrit Y."/>
            <person name="Stielow J.B."/>
            <person name="Szollosi G."/>
            <person name="Zifcakova L."/>
            <person name="Stursova M."/>
            <person name="Spatafora J.W."/>
            <person name="Tedersoo L."/>
            <person name="Vaario L.M."/>
            <person name="Yamada A."/>
            <person name="Yan M."/>
            <person name="Wang P."/>
            <person name="Xu J."/>
            <person name="Bruns T."/>
            <person name="Baldrian P."/>
            <person name="Vilgalys R."/>
            <person name="Dunand C."/>
            <person name="Henrissat B."/>
            <person name="Grigoriev I.V."/>
            <person name="Hibbett D."/>
            <person name="Nagy L.G."/>
            <person name="Martin F.M."/>
        </authorList>
    </citation>
    <scope>NUCLEOTIDE SEQUENCE</scope>
    <source>
        <strain evidence="1">UP504</strain>
    </source>
</reference>
<dbReference type="Proteomes" id="UP000886523">
    <property type="component" value="Unassembled WGS sequence"/>
</dbReference>
<dbReference type="AlphaFoldDB" id="A0A9P6AHK2"/>
<evidence type="ECO:0000313" key="2">
    <source>
        <dbReference type="Proteomes" id="UP000886523"/>
    </source>
</evidence>
<name>A0A9P6AHK2_9AGAM</name>
<evidence type="ECO:0000313" key="1">
    <source>
        <dbReference type="EMBL" id="KAF9505908.1"/>
    </source>
</evidence>
<proteinExistence type="predicted"/>
<comment type="caution">
    <text evidence="1">The sequence shown here is derived from an EMBL/GenBank/DDBJ whole genome shotgun (WGS) entry which is preliminary data.</text>
</comment>
<protein>
    <submittedName>
        <fullName evidence="1">Uncharacterized protein</fullName>
    </submittedName>
</protein>
<organism evidence="1 2">
    <name type="scientific">Hydnum rufescens UP504</name>
    <dbReference type="NCBI Taxonomy" id="1448309"/>
    <lineage>
        <taxon>Eukaryota</taxon>
        <taxon>Fungi</taxon>
        <taxon>Dikarya</taxon>
        <taxon>Basidiomycota</taxon>
        <taxon>Agaricomycotina</taxon>
        <taxon>Agaricomycetes</taxon>
        <taxon>Cantharellales</taxon>
        <taxon>Hydnaceae</taxon>
        <taxon>Hydnum</taxon>
    </lineage>
</organism>
<gene>
    <name evidence="1" type="ORF">BS47DRAFT_484831</name>
</gene>
<sequence length="107" mass="12291">MARDHRAPIRLASLFPRFCFPSSRKMDRVHSLRALQNTPCDASCSSHLIYVTRPRLFQYPGRWCPPSLWCPAVALVVQKLIRRNGPPSIALHFLVYLNCESIATWNV</sequence>
<keyword evidence="2" id="KW-1185">Reference proteome</keyword>
<dbReference type="EMBL" id="MU129132">
    <property type="protein sequence ID" value="KAF9505908.1"/>
    <property type="molecule type" value="Genomic_DNA"/>
</dbReference>